<dbReference type="InterPro" id="IPR012970">
    <property type="entry name" value="Lyase_8_alpha_N"/>
</dbReference>
<accession>A0AAW0GM09</accession>
<dbReference type="InterPro" id="IPR011071">
    <property type="entry name" value="Lyase_8-like_C"/>
</dbReference>
<keyword evidence="9" id="KW-1185">Reference proteome</keyword>
<dbReference type="GO" id="GO:0005975">
    <property type="term" value="P:carbohydrate metabolic process"/>
    <property type="evidence" value="ECO:0007669"/>
    <property type="project" value="InterPro"/>
</dbReference>
<evidence type="ECO:0008006" key="10">
    <source>
        <dbReference type="Google" id="ProtNLM"/>
    </source>
</evidence>
<dbReference type="InterPro" id="IPR038970">
    <property type="entry name" value="Lyase_8"/>
</dbReference>
<reference evidence="8 9" key="1">
    <citation type="submission" date="2022-09" db="EMBL/GenBank/DDBJ databases">
        <authorList>
            <person name="Palmer J.M."/>
        </authorList>
    </citation>
    <scope>NUCLEOTIDE SEQUENCE [LARGE SCALE GENOMIC DNA]</scope>
    <source>
        <strain evidence="8 9">DSM 7382</strain>
    </source>
</reference>
<evidence type="ECO:0000313" key="8">
    <source>
        <dbReference type="EMBL" id="KAK7694618.1"/>
    </source>
</evidence>
<evidence type="ECO:0000256" key="2">
    <source>
        <dbReference type="ARBA" id="ARBA00022729"/>
    </source>
</evidence>
<comment type="similarity">
    <text evidence="1">Belongs to the polysaccharide lyase 8 family.</text>
</comment>
<dbReference type="Proteomes" id="UP001385951">
    <property type="component" value="Unassembled WGS sequence"/>
</dbReference>
<evidence type="ECO:0000256" key="3">
    <source>
        <dbReference type="ARBA" id="ARBA00023239"/>
    </source>
</evidence>
<keyword evidence="3" id="KW-0456">Lyase</keyword>
<protein>
    <recommendedName>
        <fullName evidence="10">Polysaccharide lyase family 8 protein</fullName>
    </recommendedName>
</protein>
<dbReference type="SUPFAM" id="SSF49863">
    <property type="entry name" value="Hyaluronate lyase-like, C-terminal domain"/>
    <property type="match status" value="1"/>
</dbReference>
<feature type="domain" description="Polysaccharide lyase family 8 C-terminal" evidence="6">
    <location>
        <begin position="696"/>
        <end position="765"/>
    </location>
</feature>
<dbReference type="AlphaFoldDB" id="A0AAW0GM09"/>
<dbReference type="InterPro" id="IPR011013">
    <property type="entry name" value="Gal_mutarotase_sf_dom"/>
</dbReference>
<dbReference type="Gene3D" id="1.50.10.100">
    <property type="entry name" value="Chondroitin AC/alginate lyase"/>
    <property type="match status" value="1"/>
</dbReference>
<dbReference type="InterPro" id="IPR004103">
    <property type="entry name" value="Lyase_8_C"/>
</dbReference>
<dbReference type="Pfam" id="PF02278">
    <property type="entry name" value="Lyase_8"/>
    <property type="match status" value="1"/>
</dbReference>
<organism evidence="8 9">
    <name type="scientific">Cerrena zonata</name>
    <dbReference type="NCBI Taxonomy" id="2478898"/>
    <lineage>
        <taxon>Eukaryota</taxon>
        <taxon>Fungi</taxon>
        <taxon>Dikarya</taxon>
        <taxon>Basidiomycota</taxon>
        <taxon>Agaricomycotina</taxon>
        <taxon>Agaricomycetes</taxon>
        <taxon>Polyporales</taxon>
        <taxon>Cerrenaceae</taxon>
        <taxon>Cerrena</taxon>
    </lineage>
</organism>
<dbReference type="GO" id="GO:0005576">
    <property type="term" value="C:extracellular region"/>
    <property type="evidence" value="ECO:0007669"/>
    <property type="project" value="InterPro"/>
</dbReference>
<keyword evidence="2" id="KW-0732">Signal</keyword>
<dbReference type="SUPFAM" id="SSF48230">
    <property type="entry name" value="Chondroitin AC/alginate lyase"/>
    <property type="match status" value="1"/>
</dbReference>
<dbReference type="InterPro" id="IPR014718">
    <property type="entry name" value="GH-type_carb-bd"/>
</dbReference>
<sequence length="808" mass="86491">MSRPSLRALKPRHYLIFLAALTGLLLVIILPTVLTRHKNSASQENSPTATSSSSPQLNLTQGRISPGSVVNCTDIQCDLRVMTERRLSTIIGSTKNASFISTWLSTLGSDGRWAPSDIDYTSGCNAKVANWPALVHWQRIETLAAGWRGGLAGAENFAGNPNLRKAISSAINAWFSNDFHDLACLDFGGGPGCSCGTPGFWNKNWFSNVIALPKLVGQVCLLLNDTLLPSELDNCARTTGRAYSTFNTGIPVLGPITGANALDIASVGIDKGLLTKNTSLLFDAYKRVHAEIVIQNQVRADGIRPDGAFGQHAGILYNGNYGKDYTNDVLSLEVSAGGLQFQANGMSKDAFETLMEGSQWMIFRNTITNILHWDFSALGRFITFPVADDQATANIQFNVTELGVLAAEWSSNELMGVYDALSQNSTDANVGALAGNRMFYTNDYMVQRGPGYVTSVKMFSSRTQNTECLNGQNLAGFHISDGTVYTHVVGDEYEDIAAAWDWNLIPGITVDYGATPLQCGNNGKLGKSAFVGGASDDRTGVAVMQYQNPATGSLSWKKAWFFFENDLQHVTVSDISSKSPSPVFSVLDQKKLNGDVLVNGQAQGSGNYTAVSSLWHAGVGYTFDATNPVSLSLALGPRTGAWSAIGTSTQPPVTANIFAAWLHHEDLSKSISYSVYPATSSQSFQSKTASTNVQTLQNDKSITAARSGNVVMVVLWNSIGGQIDLPTLEGGVITLSSSTGIVVIVRLDVWDITVADPTQTASSLTLNFTVKSGNPPSQWGASNRKSLTIKLPSGGIAGSSMTRNLSQE</sequence>
<name>A0AAW0GM09_9APHY</name>
<dbReference type="Pfam" id="PF02884">
    <property type="entry name" value="Lyase_8_C"/>
    <property type="match status" value="1"/>
</dbReference>
<feature type="region of interest" description="Disordered" evidence="4">
    <location>
        <begin position="40"/>
        <end position="62"/>
    </location>
</feature>
<dbReference type="PANTHER" id="PTHR38481:SF1">
    <property type="entry name" value="HYALURONATE LYASE"/>
    <property type="match status" value="1"/>
</dbReference>
<dbReference type="GO" id="GO:0030246">
    <property type="term" value="F:carbohydrate binding"/>
    <property type="evidence" value="ECO:0007669"/>
    <property type="project" value="InterPro"/>
</dbReference>
<dbReference type="Gene3D" id="2.70.98.10">
    <property type="match status" value="1"/>
</dbReference>
<dbReference type="GO" id="GO:0016837">
    <property type="term" value="F:carbon-oxygen lyase activity, acting on polysaccharides"/>
    <property type="evidence" value="ECO:0007669"/>
    <property type="project" value="UniProtKB-ARBA"/>
</dbReference>
<dbReference type="EMBL" id="JASBNA010000002">
    <property type="protein sequence ID" value="KAK7694618.1"/>
    <property type="molecule type" value="Genomic_DNA"/>
</dbReference>
<proteinExistence type="inferred from homology"/>
<evidence type="ECO:0000259" key="6">
    <source>
        <dbReference type="Pfam" id="PF02884"/>
    </source>
</evidence>
<evidence type="ECO:0000256" key="1">
    <source>
        <dbReference type="ARBA" id="ARBA00006699"/>
    </source>
</evidence>
<evidence type="ECO:0000256" key="4">
    <source>
        <dbReference type="SAM" id="MobiDB-lite"/>
    </source>
</evidence>
<feature type="domain" description="Polysaccharide lyase 8 N-terminal alpha-helical" evidence="7">
    <location>
        <begin position="203"/>
        <end position="338"/>
    </location>
</feature>
<dbReference type="InterPro" id="IPR008929">
    <property type="entry name" value="Chondroitin_lyas"/>
</dbReference>
<evidence type="ECO:0000259" key="5">
    <source>
        <dbReference type="Pfam" id="PF02278"/>
    </source>
</evidence>
<evidence type="ECO:0000313" key="9">
    <source>
        <dbReference type="Proteomes" id="UP001385951"/>
    </source>
</evidence>
<dbReference type="Gene3D" id="2.60.220.10">
    <property type="entry name" value="Polysaccharide lyase family 8-like, C-terminal"/>
    <property type="match status" value="1"/>
</dbReference>
<dbReference type="PANTHER" id="PTHR38481">
    <property type="entry name" value="HYALURONATE LYASE"/>
    <property type="match status" value="1"/>
</dbReference>
<gene>
    <name evidence="8" type="ORF">QCA50_001805</name>
</gene>
<feature type="domain" description="Polysaccharide lyase family 8 central" evidence="5">
    <location>
        <begin position="436"/>
        <end position="680"/>
    </location>
</feature>
<dbReference type="SUPFAM" id="SSF74650">
    <property type="entry name" value="Galactose mutarotase-like"/>
    <property type="match status" value="1"/>
</dbReference>
<dbReference type="Pfam" id="PF08124">
    <property type="entry name" value="Lyase_8_N"/>
    <property type="match status" value="1"/>
</dbReference>
<dbReference type="InterPro" id="IPR003159">
    <property type="entry name" value="Lyase_8_central_dom"/>
</dbReference>
<evidence type="ECO:0000259" key="7">
    <source>
        <dbReference type="Pfam" id="PF08124"/>
    </source>
</evidence>
<comment type="caution">
    <text evidence="8">The sequence shown here is derived from an EMBL/GenBank/DDBJ whole genome shotgun (WGS) entry which is preliminary data.</text>
</comment>